<dbReference type="InterPro" id="IPR007076">
    <property type="entry name" value="TfoX_N"/>
</dbReference>
<keyword evidence="3" id="KW-1185">Reference proteome</keyword>
<comment type="caution">
    <text evidence="2">The sequence shown here is derived from an EMBL/GenBank/DDBJ whole genome shotgun (WGS) entry which is preliminary data.</text>
</comment>
<gene>
    <name evidence="2" type="ORF">WKR92_00110</name>
</gene>
<name>A0ABV5C9J7_9SPHI</name>
<reference evidence="2 3" key="1">
    <citation type="submission" date="2024-04" db="EMBL/GenBank/DDBJ databases">
        <title>Albibacterium profundi sp. nov., isolated from sediment of the Challenger Deep of Mariana Trench.</title>
        <authorList>
            <person name="Wang Y."/>
        </authorList>
    </citation>
    <scope>NUCLEOTIDE SEQUENCE [LARGE SCALE GENOMIC DNA]</scope>
    <source>
        <strain evidence="2 3">RHL897</strain>
    </source>
</reference>
<evidence type="ECO:0000313" key="3">
    <source>
        <dbReference type="Proteomes" id="UP001580928"/>
    </source>
</evidence>
<proteinExistence type="predicted"/>
<dbReference type="EMBL" id="JBBVGT010000001">
    <property type="protein sequence ID" value="MFB5944222.1"/>
    <property type="molecule type" value="Genomic_DNA"/>
</dbReference>
<dbReference type="Pfam" id="PF04993">
    <property type="entry name" value="TfoX_N"/>
    <property type="match status" value="1"/>
</dbReference>
<protein>
    <submittedName>
        <fullName evidence="2">TfoX/Sxy family protein</fullName>
    </submittedName>
</protein>
<dbReference type="Proteomes" id="UP001580928">
    <property type="component" value="Unassembled WGS sequence"/>
</dbReference>
<dbReference type="SUPFAM" id="SSF159894">
    <property type="entry name" value="YgaC/TfoX-N like"/>
    <property type="match status" value="1"/>
</dbReference>
<dbReference type="RefSeq" id="WP_375555806.1">
    <property type="nucleotide sequence ID" value="NZ_JBBVGT010000001.1"/>
</dbReference>
<accession>A0ABV5C9J7</accession>
<feature type="domain" description="TfoX N-terminal" evidence="1">
    <location>
        <begin position="22"/>
        <end position="104"/>
    </location>
</feature>
<organism evidence="2 3">
    <name type="scientific">Albibacterium profundi</name>
    <dbReference type="NCBI Taxonomy" id="3134906"/>
    <lineage>
        <taxon>Bacteria</taxon>
        <taxon>Pseudomonadati</taxon>
        <taxon>Bacteroidota</taxon>
        <taxon>Sphingobacteriia</taxon>
        <taxon>Sphingobacteriales</taxon>
        <taxon>Sphingobacteriaceae</taxon>
        <taxon>Albibacterium</taxon>
    </lineage>
</organism>
<evidence type="ECO:0000313" key="2">
    <source>
        <dbReference type="EMBL" id="MFB5944222.1"/>
    </source>
</evidence>
<evidence type="ECO:0000259" key="1">
    <source>
        <dbReference type="Pfam" id="PF04993"/>
    </source>
</evidence>
<dbReference type="Gene3D" id="3.30.1460.30">
    <property type="entry name" value="YgaC/TfoX-N like chaperone"/>
    <property type="match status" value="1"/>
</dbReference>
<sequence length="114" mass="13386">MAYSTQLADRVREYLVQFPKLEIEEKKMFGGLAFLVNDKMCINIGEENLMCRFDPELTEDIAERVGFLPMIMKGKEYKGYCYVEPEGFRTKKDFEFWLNLCLDFNDRAKASKKG</sequence>